<dbReference type="EMBL" id="SNYR01000002">
    <property type="protein sequence ID" value="TDQ63621.1"/>
    <property type="molecule type" value="Genomic_DNA"/>
</dbReference>
<keyword evidence="2" id="KW-1185">Reference proteome</keyword>
<reference evidence="1 2" key="1">
    <citation type="submission" date="2019-03" db="EMBL/GenBank/DDBJ databases">
        <title>Genomic Encyclopedia of Type Strains, Phase III (KMG-III): the genomes of soil and plant-associated and newly described type strains.</title>
        <authorList>
            <person name="Whitman W."/>
        </authorList>
    </citation>
    <scope>NUCLEOTIDE SEQUENCE [LARGE SCALE GENOMIC DNA]</scope>
    <source>
        <strain evidence="1 2">CGMCC 1.7002</strain>
    </source>
</reference>
<gene>
    <name evidence="1" type="ORF">ATL17_1628</name>
</gene>
<protein>
    <submittedName>
        <fullName evidence="1">Uncharacterized protein</fullName>
    </submittedName>
</protein>
<comment type="caution">
    <text evidence="1">The sequence shown here is derived from an EMBL/GenBank/DDBJ whole genome shotgun (WGS) entry which is preliminary data.</text>
</comment>
<organism evidence="1 2">
    <name type="scientific">Maritalea mobilis</name>
    <dbReference type="NCBI Taxonomy" id="483324"/>
    <lineage>
        <taxon>Bacteria</taxon>
        <taxon>Pseudomonadati</taxon>
        <taxon>Pseudomonadota</taxon>
        <taxon>Alphaproteobacteria</taxon>
        <taxon>Hyphomicrobiales</taxon>
        <taxon>Devosiaceae</taxon>
        <taxon>Maritalea</taxon>
    </lineage>
</organism>
<sequence>MPRKIKDRIVDALTQHGNGGFLVYHELAKLVFPKDKYPNAWNHPARGGPPGCYMVLSRAIREHGFYISYEDAPAVVYATVGLAGNLPTKDQ</sequence>
<proteinExistence type="predicted"/>
<dbReference type="Proteomes" id="UP000295391">
    <property type="component" value="Unassembled WGS sequence"/>
</dbReference>
<evidence type="ECO:0000313" key="1">
    <source>
        <dbReference type="EMBL" id="TDQ63621.1"/>
    </source>
</evidence>
<dbReference type="RefSeq" id="WP_133572292.1">
    <property type="nucleotide sequence ID" value="NZ_SNYR01000002.1"/>
</dbReference>
<name>A0A4R6VTW4_9HYPH</name>
<dbReference type="AlphaFoldDB" id="A0A4R6VTW4"/>
<accession>A0A4R6VTW4</accession>
<evidence type="ECO:0000313" key="2">
    <source>
        <dbReference type="Proteomes" id="UP000295391"/>
    </source>
</evidence>